<dbReference type="OrthoDB" id="7031169at2"/>
<evidence type="ECO:0000313" key="3">
    <source>
        <dbReference type="Proteomes" id="UP000306635"/>
    </source>
</evidence>
<dbReference type="RefSeq" id="WP_138525673.1">
    <property type="nucleotide sequence ID" value="NZ_SWDV01000033.1"/>
</dbReference>
<feature type="transmembrane region" description="Helical" evidence="1">
    <location>
        <begin position="110"/>
        <end position="130"/>
    </location>
</feature>
<comment type="caution">
    <text evidence="2">The sequence shown here is derived from an EMBL/GenBank/DDBJ whole genome shotgun (WGS) entry which is preliminary data.</text>
</comment>
<keyword evidence="3" id="KW-1185">Reference proteome</keyword>
<accession>A0A5R9QRJ2</accession>
<proteinExistence type="predicted"/>
<evidence type="ECO:0000313" key="2">
    <source>
        <dbReference type="EMBL" id="TLX72501.1"/>
    </source>
</evidence>
<dbReference type="EMBL" id="SWDV01000033">
    <property type="protein sequence ID" value="TLX72501.1"/>
    <property type="molecule type" value="Genomic_DNA"/>
</dbReference>
<gene>
    <name evidence="2" type="ORF">FAS41_22765</name>
</gene>
<evidence type="ECO:0000256" key="1">
    <source>
        <dbReference type="SAM" id="Phobius"/>
    </source>
</evidence>
<feature type="transmembrane region" description="Helical" evidence="1">
    <location>
        <begin position="68"/>
        <end position="90"/>
    </location>
</feature>
<dbReference type="AlphaFoldDB" id="A0A5R9QRJ2"/>
<keyword evidence="1" id="KW-1133">Transmembrane helix</keyword>
<sequence>MRSVNLLIMFAVSVISALSGAFNLLNGVKHYPNSLPLTVLLVGLSLISFAYALLLLKPAEKGNTGQWLVLLCYAISAVSGTVACGILGTLPFIMQSMALSLVPALNSLRLPFLVCALPAVAPYALAVVYLRRQRAALRLTPGQ</sequence>
<keyword evidence="1" id="KW-0812">Transmembrane</keyword>
<name>A0A5R9QRJ2_9PSED</name>
<dbReference type="Proteomes" id="UP000306635">
    <property type="component" value="Unassembled WGS sequence"/>
</dbReference>
<reference evidence="2 3" key="1">
    <citation type="submission" date="2019-04" db="EMBL/GenBank/DDBJ databases">
        <authorList>
            <person name="Li M."/>
        </authorList>
    </citation>
    <scope>NUCLEOTIDE SEQUENCE [LARGE SCALE GENOMIC DNA]</scope>
    <source>
        <strain evidence="2 3">LAM1902</strain>
    </source>
</reference>
<protein>
    <submittedName>
        <fullName evidence="2">Uncharacterized protein</fullName>
    </submittedName>
</protein>
<organism evidence="2 3">
    <name type="scientific">Pseudomonas nicosulfuronedens</name>
    <dbReference type="NCBI Taxonomy" id="2571105"/>
    <lineage>
        <taxon>Bacteria</taxon>
        <taxon>Pseudomonadati</taxon>
        <taxon>Pseudomonadota</taxon>
        <taxon>Gammaproteobacteria</taxon>
        <taxon>Pseudomonadales</taxon>
        <taxon>Pseudomonadaceae</taxon>
        <taxon>Pseudomonas</taxon>
    </lineage>
</organism>
<feature type="transmembrane region" description="Helical" evidence="1">
    <location>
        <begin position="37"/>
        <end position="56"/>
    </location>
</feature>
<keyword evidence="1" id="KW-0472">Membrane</keyword>